<keyword evidence="1" id="KW-0812">Transmembrane</keyword>
<keyword evidence="1" id="KW-1133">Transmembrane helix</keyword>
<sequence>MDILRSHRIDRNPLSIEFLETVFSIFKPSVLAHMIDLYEDFIDINSELVSYSLDRKDFHEIQNVLTARGLVSAVDGKSTICTRSDKSAHQCEQAGSKNSIPGKTDTFFDYICLTEEMVHDGQADLIQSLLSQQTRTVIVAPEAIPAIIKYHGLATIKVLLSGKDNIVIPSMLMSSMQGMKVEDMQRASFRPNLRVDVTEDIICAAIRNSSDQNLAILRFLFIRFGCPTIIPNKVTEVLEFLLCCNQGEIDGLEPIAVAAAVNQAQGDHLLAILFDHLGDAVQPSESLLVAAVKNQGTKHVLLQCVLAVAARNPVFAVEMMKMLLEKFQTPLTEGVLLDLFLEQRRSEVKLTEKIIKGFLGRKKCYHELTGHCRVPETILDPSFYVNPHSVQIAAILSRSLSYSQFDIFLSKYHSVNPQDLAVELAQECNDVTLRMFLERYGSEICLSKDLLRKAAQNTHWRTNILAVFIFCGERLGQAVAYGYDSVQLLRTRRSEAPFVNSEALLAAVSNQAGFSLRLLRLIFRCSQEALPITTELLSAAAKNSAHGTEMLRLLLSRLQKQGDDQVVFEDVVKGAAANTTVTGALEDSNYFWYSPLGLLIRNKRDRIQNGKNCVLLLLKYAEGRPTITENILSAAARNEEQGYDILIALLSHPTYQKVAIPEKVLTAGLLLSHHGAPVPVSERMILAALENDHESERKMEMLLKQYQGPIYISDSTLQEVSRKLGDSISPERTKWHVVWRLFILFVSCYIWPFFLRDSK</sequence>
<dbReference type="AlphaFoldDB" id="A0A5N6EUD8"/>
<proteinExistence type="predicted"/>
<dbReference type="Pfam" id="PF23397">
    <property type="entry name" value="DUF7104"/>
    <property type="match status" value="4"/>
</dbReference>
<reference evidence="2 3" key="1">
    <citation type="submission" date="2019-04" db="EMBL/GenBank/DDBJ databases">
        <title>Fungal friends and foes A comparative genomics study of 23 Aspergillus species from section Flavi.</title>
        <authorList>
            <consortium name="DOE Joint Genome Institute"/>
            <person name="Kjaerbolling I."/>
            <person name="Vesth T.C."/>
            <person name="Frisvad J.C."/>
            <person name="Nybo J.L."/>
            <person name="Theobald S."/>
            <person name="Kildgaard S."/>
            <person name="Petersen T.I."/>
            <person name="Kuo A."/>
            <person name="Sato A."/>
            <person name="Lyhne E.K."/>
            <person name="Kogle M.E."/>
            <person name="Wiebenga A."/>
            <person name="Kun R.S."/>
            <person name="Lubbers R.J."/>
            <person name="Makela M.R."/>
            <person name="Barry K."/>
            <person name="Chovatia M."/>
            <person name="Clum A."/>
            <person name="Daum C."/>
            <person name="Haridas S."/>
            <person name="He G."/>
            <person name="LaButti K."/>
            <person name="Lipzen A."/>
            <person name="Mondo S."/>
            <person name="Pangilinan J."/>
            <person name="Riley R."/>
            <person name="Salamov A."/>
            <person name="Simmons B.A."/>
            <person name="Magnuson J.K."/>
            <person name="Henrissat B."/>
            <person name="Mortensen U.H."/>
            <person name="Larsen T.O."/>
            <person name="De vries R.P."/>
            <person name="Grigoriev I.V."/>
            <person name="Machida M."/>
            <person name="Baker S.E."/>
            <person name="Andersen M.R."/>
        </authorList>
    </citation>
    <scope>NUCLEOTIDE SEQUENCE [LARGE SCALE GENOMIC DNA]</scope>
    <source>
        <strain evidence="2 3">CBS 126849</strain>
    </source>
</reference>
<dbReference type="InterPro" id="IPR055530">
    <property type="entry name" value="DUF7104"/>
</dbReference>
<keyword evidence="3" id="KW-1185">Reference proteome</keyword>
<name>A0A5N6EUD8_9EURO</name>
<evidence type="ECO:0000313" key="3">
    <source>
        <dbReference type="Proteomes" id="UP000326799"/>
    </source>
</evidence>
<evidence type="ECO:0000313" key="2">
    <source>
        <dbReference type="EMBL" id="KAB8221118.1"/>
    </source>
</evidence>
<organism evidence="2 3">
    <name type="scientific">Aspergillus novoparasiticus</name>
    <dbReference type="NCBI Taxonomy" id="986946"/>
    <lineage>
        <taxon>Eukaryota</taxon>
        <taxon>Fungi</taxon>
        <taxon>Dikarya</taxon>
        <taxon>Ascomycota</taxon>
        <taxon>Pezizomycotina</taxon>
        <taxon>Eurotiomycetes</taxon>
        <taxon>Eurotiomycetidae</taxon>
        <taxon>Eurotiales</taxon>
        <taxon>Aspergillaceae</taxon>
        <taxon>Aspergillus</taxon>
        <taxon>Aspergillus subgen. Circumdati</taxon>
    </lineage>
</organism>
<evidence type="ECO:0000256" key="1">
    <source>
        <dbReference type="SAM" id="Phobius"/>
    </source>
</evidence>
<keyword evidence="1" id="KW-0472">Membrane</keyword>
<dbReference type="EMBL" id="ML733423">
    <property type="protein sequence ID" value="KAB8221118.1"/>
    <property type="molecule type" value="Genomic_DNA"/>
</dbReference>
<dbReference type="Proteomes" id="UP000326799">
    <property type="component" value="Unassembled WGS sequence"/>
</dbReference>
<gene>
    <name evidence="2" type="ORF">BDV33DRAFT_190709</name>
</gene>
<protein>
    <submittedName>
        <fullName evidence="2">Uncharacterized protein</fullName>
    </submittedName>
</protein>
<accession>A0A5N6EUD8</accession>
<feature type="transmembrane region" description="Helical" evidence="1">
    <location>
        <begin position="737"/>
        <end position="755"/>
    </location>
</feature>